<feature type="transmembrane region" description="Helical" evidence="6">
    <location>
        <begin position="585"/>
        <end position="607"/>
    </location>
</feature>
<dbReference type="InterPro" id="IPR020846">
    <property type="entry name" value="MFS_dom"/>
</dbReference>
<feature type="transmembrane region" description="Helical" evidence="6">
    <location>
        <begin position="703"/>
        <end position="724"/>
    </location>
</feature>
<feature type="compositionally biased region" description="Basic and acidic residues" evidence="5">
    <location>
        <begin position="491"/>
        <end position="510"/>
    </location>
</feature>
<reference evidence="8" key="1">
    <citation type="journal article" date="2020" name="Stud. Mycol.">
        <title>101 Dothideomycetes genomes: a test case for predicting lifestyles and emergence of pathogens.</title>
        <authorList>
            <person name="Haridas S."/>
            <person name="Albert R."/>
            <person name="Binder M."/>
            <person name="Bloem J."/>
            <person name="Labutti K."/>
            <person name="Salamov A."/>
            <person name="Andreopoulos B."/>
            <person name="Baker S."/>
            <person name="Barry K."/>
            <person name="Bills G."/>
            <person name="Bluhm B."/>
            <person name="Cannon C."/>
            <person name="Castanera R."/>
            <person name="Culley D."/>
            <person name="Daum C."/>
            <person name="Ezra D."/>
            <person name="Gonzalez J."/>
            <person name="Henrissat B."/>
            <person name="Kuo A."/>
            <person name="Liang C."/>
            <person name="Lipzen A."/>
            <person name="Lutzoni F."/>
            <person name="Magnuson J."/>
            <person name="Mondo S."/>
            <person name="Nolan M."/>
            <person name="Ohm R."/>
            <person name="Pangilinan J."/>
            <person name="Park H.-J."/>
            <person name="Ramirez L."/>
            <person name="Alfaro M."/>
            <person name="Sun H."/>
            <person name="Tritt A."/>
            <person name="Yoshinaga Y."/>
            <person name="Zwiers L.-H."/>
            <person name="Turgeon B."/>
            <person name="Goodwin S."/>
            <person name="Spatafora J."/>
            <person name="Crous P."/>
            <person name="Grigoriev I."/>
        </authorList>
    </citation>
    <scope>NUCLEOTIDE SEQUENCE</scope>
    <source>
        <strain evidence="8">CBS 109.77</strain>
    </source>
</reference>
<sequence length="1057" mass="116175">MKNDSTTPQNLQPLPIRNTVTHATTQADAMSPSLSGPNKNTASQHNAPVFHIDKTITVPLASKTIYSPEKGIYVGHRKDILPPASMETEWLAIRQRLVTDLQPVIQSLPLSLQQSETTIELELCMAGEVVNKSKQIQLRPTIWIRCGGKQCQKVVRQAMNDLTYFPTFTIQVHTKAPVPASTSFSTHGASLAAMASGANPIQIHMESGGIQIQIQKYSNNSFSACGLKIRIKSDEGYHMCTIGGLVKVDGKLFGLTTAHSIFKADTQTGIDSIFKTHNLERTDSSTIEHKFPNYWSQTTLVVASYPGHRVLGGNLEGSPASNTTDIALVNMENGARELQNWYKEPASTTDNTSRTYSVDNIPSILQSGAVSIICSCTDVRPGFLLDGDALFFDRVGMFHTKKIQTEEPLELGLSGTWVTRGSDLLGMIVAIYEDEPYAHMLPIHQVFSDIKSLLAKDGHLPKVEIDIGVSSMGIEQGDRIIDILEPFDEKEVRKDSRPEEKRLKRMREQDVSNTLSPTENGTSEDNRQDTPAHNPFNENHILSGLYLAIFLTGLCLMHFAIGLDTTAFPTVMPTITDRFDSLNHIGWYGTAYLLAMCTAYPTFINLYTHYQSKWLHLASFFIFELGCLLCGVSSNSATLIAGRTISGIGAAGSIIGAGVVVRPLVPTHRKEQTIGFVGLWYGVGRLVGSLLGGALTEHFTWRWSFYFNLCVGALALIIIGPFNFPRIPCPEVESKFRLVSFNSVCILVATVCLLLGLHFGVIGAWNDPQVIGLFVPSGVILLFLIVKQWPKKNSPPDSFWSIEHRAWITVFSSAICGSCFPTLNHFLPTWFQTIQEAKPTESAVKYLPTLVTATIVPVMLMLGLGPHQRRWRIHPIINLTLSCCLMAIGSGLLSTFKDNTSSSKIIGYQILFSIGAGLGSIQATIDMMYNTINYPSEGIDRKFQEVIPSHALGGAISISVAQTVFMGLFTKTVRRHIPEAAFVLKGGATNFRGKTTGPILEATLVAFNDSFTRVFLVPAAACALSIPIVCFHFFGRWRHQVTTPSPIDARPRVPLNN</sequence>
<keyword evidence="3 6" id="KW-1133">Transmembrane helix</keyword>
<dbReference type="PANTHER" id="PTHR23501:SF198">
    <property type="entry name" value="AZOLE RESISTANCE PROTEIN 1-RELATED"/>
    <property type="match status" value="1"/>
</dbReference>
<evidence type="ECO:0000256" key="6">
    <source>
        <dbReference type="SAM" id="Phobius"/>
    </source>
</evidence>
<evidence type="ECO:0000256" key="1">
    <source>
        <dbReference type="ARBA" id="ARBA00004141"/>
    </source>
</evidence>
<dbReference type="OrthoDB" id="3800919at2759"/>
<name>A0A6A6X022_9PLEO</name>
<evidence type="ECO:0000259" key="7">
    <source>
        <dbReference type="PROSITE" id="PS50850"/>
    </source>
</evidence>
<feature type="transmembrane region" description="Helical" evidence="6">
    <location>
        <begin position="876"/>
        <end position="893"/>
    </location>
</feature>
<feature type="transmembrane region" description="Helical" evidence="6">
    <location>
        <begin position="545"/>
        <end position="565"/>
    </location>
</feature>
<dbReference type="GO" id="GO:0022857">
    <property type="term" value="F:transmembrane transporter activity"/>
    <property type="evidence" value="ECO:0007669"/>
    <property type="project" value="InterPro"/>
</dbReference>
<dbReference type="InterPro" id="IPR036259">
    <property type="entry name" value="MFS_trans_sf"/>
</dbReference>
<keyword evidence="4 6" id="KW-0472">Membrane</keyword>
<feature type="compositionally biased region" description="Polar residues" evidence="5">
    <location>
        <begin position="511"/>
        <end position="523"/>
    </location>
</feature>
<comment type="subcellular location">
    <subcellularLocation>
        <location evidence="1">Membrane</location>
        <topology evidence="1">Multi-pass membrane protein</topology>
    </subcellularLocation>
</comment>
<accession>A0A6A6X022</accession>
<feature type="transmembrane region" description="Helical" evidence="6">
    <location>
        <begin position="1014"/>
        <end position="1034"/>
    </location>
</feature>
<feature type="transmembrane region" description="Helical" evidence="6">
    <location>
        <begin position="673"/>
        <end position="691"/>
    </location>
</feature>
<dbReference type="GO" id="GO:0005886">
    <property type="term" value="C:plasma membrane"/>
    <property type="evidence" value="ECO:0007669"/>
    <property type="project" value="TreeGrafter"/>
</dbReference>
<evidence type="ECO:0000256" key="2">
    <source>
        <dbReference type="ARBA" id="ARBA00022692"/>
    </source>
</evidence>
<gene>
    <name evidence="8" type="ORF">K505DRAFT_312678</name>
</gene>
<feature type="transmembrane region" description="Helical" evidence="6">
    <location>
        <begin position="905"/>
        <end position="925"/>
    </location>
</feature>
<protein>
    <submittedName>
        <fullName evidence="8">MFS general substrate transporter</fullName>
    </submittedName>
</protein>
<dbReference type="SUPFAM" id="SSF103473">
    <property type="entry name" value="MFS general substrate transporter"/>
    <property type="match status" value="1"/>
</dbReference>
<dbReference type="Proteomes" id="UP000799757">
    <property type="component" value="Unassembled WGS sequence"/>
</dbReference>
<evidence type="ECO:0000256" key="3">
    <source>
        <dbReference type="ARBA" id="ARBA00022989"/>
    </source>
</evidence>
<dbReference type="Gene3D" id="1.20.1250.20">
    <property type="entry name" value="MFS general substrate transporter like domains"/>
    <property type="match status" value="1"/>
</dbReference>
<feature type="transmembrane region" description="Helical" evidence="6">
    <location>
        <begin position="846"/>
        <end position="864"/>
    </location>
</feature>
<evidence type="ECO:0000256" key="4">
    <source>
        <dbReference type="ARBA" id="ARBA00023136"/>
    </source>
</evidence>
<feature type="transmembrane region" description="Helical" evidence="6">
    <location>
        <begin position="769"/>
        <end position="786"/>
    </location>
</feature>
<evidence type="ECO:0000313" key="8">
    <source>
        <dbReference type="EMBL" id="KAF2789692.1"/>
    </source>
</evidence>
<keyword evidence="9" id="KW-1185">Reference proteome</keyword>
<proteinExistence type="predicted"/>
<dbReference type="PANTHER" id="PTHR23501">
    <property type="entry name" value="MAJOR FACILITATOR SUPERFAMILY"/>
    <property type="match status" value="1"/>
</dbReference>
<feature type="region of interest" description="Disordered" evidence="5">
    <location>
        <begin position="491"/>
        <end position="534"/>
    </location>
</feature>
<dbReference type="InterPro" id="IPR011701">
    <property type="entry name" value="MFS"/>
</dbReference>
<dbReference type="PROSITE" id="PS50850">
    <property type="entry name" value="MFS"/>
    <property type="match status" value="1"/>
</dbReference>
<feature type="transmembrane region" description="Helical" evidence="6">
    <location>
        <begin position="640"/>
        <end position="661"/>
    </location>
</feature>
<feature type="transmembrane region" description="Helical" evidence="6">
    <location>
        <begin position="614"/>
        <end position="634"/>
    </location>
</feature>
<feature type="domain" description="Major facilitator superfamily (MFS) profile" evidence="7">
    <location>
        <begin position="550"/>
        <end position="1037"/>
    </location>
</feature>
<dbReference type="AlphaFoldDB" id="A0A6A6X022"/>
<feature type="transmembrane region" description="Helical" evidence="6">
    <location>
        <begin position="736"/>
        <end position="757"/>
    </location>
</feature>
<feature type="transmembrane region" description="Helical" evidence="6">
    <location>
        <begin position="946"/>
        <end position="969"/>
    </location>
</feature>
<keyword evidence="2 6" id="KW-0812">Transmembrane</keyword>
<organism evidence="8 9">
    <name type="scientific">Melanomma pulvis-pyrius CBS 109.77</name>
    <dbReference type="NCBI Taxonomy" id="1314802"/>
    <lineage>
        <taxon>Eukaryota</taxon>
        <taxon>Fungi</taxon>
        <taxon>Dikarya</taxon>
        <taxon>Ascomycota</taxon>
        <taxon>Pezizomycotina</taxon>
        <taxon>Dothideomycetes</taxon>
        <taxon>Pleosporomycetidae</taxon>
        <taxon>Pleosporales</taxon>
        <taxon>Melanommataceae</taxon>
        <taxon>Melanomma</taxon>
    </lineage>
</organism>
<dbReference type="EMBL" id="MU002120">
    <property type="protein sequence ID" value="KAF2789692.1"/>
    <property type="molecule type" value="Genomic_DNA"/>
</dbReference>
<dbReference type="Pfam" id="PF07690">
    <property type="entry name" value="MFS_1"/>
    <property type="match status" value="1"/>
</dbReference>
<feature type="transmembrane region" description="Helical" evidence="6">
    <location>
        <begin position="806"/>
        <end position="826"/>
    </location>
</feature>
<evidence type="ECO:0000256" key="5">
    <source>
        <dbReference type="SAM" id="MobiDB-lite"/>
    </source>
</evidence>
<evidence type="ECO:0000313" key="9">
    <source>
        <dbReference type="Proteomes" id="UP000799757"/>
    </source>
</evidence>